<dbReference type="AlphaFoldDB" id="A0A166F5Y2"/>
<evidence type="ECO:0000313" key="2">
    <source>
        <dbReference type="Proteomes" id="UP000076532"/>
    </source>
</evidence>
<dbReference type="Proteomes" id="UP000076532">
    <property type="component" value="Unassembled WGS sequence"/>
</dbReference>
<accession>A0A166F5Y2</accession>
<sequence>MISDRSNHTYLFSTSSMGLMHDGMGLENIVFAHPASTMLWCIVNALSLESRHIASEHQGRATVSPDRHEVECSDQIPSLQAQYQEVPIPTDHLTHPLPVMATPVEKCSTIVPLSQAPQRGMKISVEKQGGVDNLITQAA</sequence>
<keyword evidence="2" id="KW-1185">Reference proteome</keyword>
<evidence type="ECO:0000313" key="1">
    <source>
        <dbReference type="EMBL" id="KZP16474.1"/>
    </source>
</evidence>
<gene>
    <name evidence="1" type="ORF">FIBSPDRAFT_60964</name>
</gene>
<reference evidence="1 2" key="1">
    <citation type="journal article" date="2016" name="Mol. Biol. Evol.">
        <title>Comparative Genomics of Early-Diverging Mushroom-Forming Fungi Provides Insights into the Origins of Lignocellulose Decay Capabilities.</title>
        <authorList>
            <person name="Nagy L.G."/>
            <person name="Riley R."/>
            <person name="Tritt A."/>
            <person name="Adam C."/>
            <person name="Daum C."/>
            <person name="Floudas D."/>
            <person name="Sun H."/>
            <person name="Yadav J.S."/>
            <person name="Pangilinan J."/>
            <person name="Larsson K.H."/>
            <person name="Matsuura K."/>
            <person name="Barry K."/>
            <person name="Labutti K."/>
            <person name="Kuo R."/>
            <person name="Ohm R.A."/>
            <person name="Bhattacharya S.S."/>
            <person name="Shirouzu T."/>
            <person name="Yoshinaga Y."/>
            <person name="Martin F.M."/>
            <person name="Grigoriev I.V."/>
            <person name="Hibbett D.S."/>
        </authorList>
    </citation>
    <scope>NUCLEOTIDE SEQUENCE [LARGE SCALE GENOMIC DNA]</scope>
    <source>
        <strain evidence="1 2">CBS 109695</strain>
    </source>
</reference>
<name>A0A166F5Y2_9AGAM</name>
<dbReference type="EMBL" id="KV417593">
    <property type="protein sequence ID" value="KZP16474.1"/>
    <property type="molecule type" value="Genomic_DNA"/>
</dbReference>
<proteinExistence type="predicted"/>
<organism evidence="1 2">
    <name type="scientific">Athelia psychrophila</name>
    <dbReference type="NCBI Taxonomy" id="1759441"/>
    <lineage>
        <taxon>Eukaryota</taxon>
        <taxon>Fungi</taxon>
        <taxon>Dikarya</taxon>
        <taxon>Basidiomycota</taxon>
        <taxon>Agaricomycotina</taxon>
        <taxon>Agaricomycetes</taxon>
        <taxon>Agaricomycetidae</taxon>
        <taxon>Atheliales</taxon>
        <taxon>Atheliaceae</taxon>
        <taxon>Athelia</taxon>
    </lineage>
</organism>
<protein>
    <submittedName>
        <fullName evidence="1">Uncharacterized protein</fullName>
    </submittedName>
</protein>